<feature type="domain" description="PLAT" evidence="3">
    <location>
        <begin position="3858"/>
        <end position="3974"/>
    </location>
</feature>
<dbReference type="InterPro" id="IPR003533">
    <property type="entry name" value="Doublecortin_dom"/>
</dbReference>
<feature type="domain" description="PLAT" evidence="3">
    <location>
        <begin position="2759"/>
        <end position="2878"/>
    </location>
</feature>
<dbReference type="PROSITE" id="PS50853">
    <property type="entry name" value="FN3"/>
    <property type="match status" value="8"/>
</dbReference>
<dbReference type="PANTHER" id="PTHR45901:SF7">
    <property type="entry name" value="OXYGEN-REGULATED PROTEIN 1"/>
    <property type="match status" value="1"/>
</dbReference>
<feature type="region of interest" description="Disordered" evidence="2">
    <location>
        <begin position="2468"/>
        <end position="2580"/>
    </location>
</feature>
<feature type="domain" description="Fibronectin type-III" evidence="5">
    <location>
        <begin position="2147"/>
        <end position="2235"/>
    </location>
</feature>
<dbReference type="CDD" id="cd00113">
    <property type="entry name" value="PLAT"/>
    <property type="match status" value="1"/>
</dbReference>
<feature type="compositionally biased region" description="Polar residues" evidence="2">
    <location>
        <begin position="2440"/>
        <end position="2451"/>
    </location>
</feature>
<dbReference type="Pfam" id="PF01477">
    <property type="entry name" value="PLAT"/>
    <property type="match status" value="18"/>
</dbReference>
<organism evidence="6 7">
    <name type="scientific">Patiria miniata</name>
    <name type="common">Bat star</name>
    <name type="synonym">Asterina miniata</name>
    <dbReference type="NCBI Taxonomy" id="46514"/>
    <lineage>
        <taxon>Eukaryota</taxon>
        <taxon>Metazoa</taxon>
        <taxon>Echinodermata</taxon>
        <taxon>Eleutherozoa</taxon>
        <taxon>Asterozoa</taxon>
        <taxon>Asteroidea</taxon>
        <taxon>Valvatacea</taxon>
        <taxon>Valvatida</taxon>
        <taxon>Asterinidae</taxon>
        <taxon>Patiria</taxon>
    </lineage>
</organism>
<dbReference type="Pfam" id="PF03607">
    <property type="entry name" value="DCX"/>
    <property type="match status" value="2"/>
</dbReference>
<comment type="caution">
    <text evidence="1">Lacks conserved residue(s) required for the propagation of feature annotation.</text>
</comment>
<feature type="compositionally biased region" description="Basic and acidic residues" evidence="2">
    <location>
        <begin position="4394"/>
        <end position="4406"/>
    </location>
</feature>
<feature type="domain" description="PLAT" evidence="3">
    <location>
        <begin position="276"/>
        <end position="391"/>
    </location>
</feature>
<dbReference type="Gene3D" id="2.60.40.10">
    <property type="entry name" value="Immunoglobulins"/>
    <property type="match status" value="12"/>
</dbReference>
<dbReference type="CDD" id="cd23312">
    <property type="entry name" value="beta-trefoil_FGF_RP1"/>
    <property type="match status" value="2"/>
</dbReference>
<evidence type="ECO:0000259" key="5">
    <source>
        <dbReference type="PROSITE" id="PS50853"/>
    </source>
</evidence>
<dbReference type="OrthoDB" id="5322100at2759"/>
<feature type="compositionally biased region" description="Basic and acidic residues" evidence="2">
    <location>
        <begin position="2484"/>
        <end position="2496"/>
    </location>
</feature>
<feature type="domain" description="PLAT" evidence="3">
    <location>
        <begin position="1117"/>
        <end position="1232"/>
    </location>
</feature>
<evidence type="ECO:0000259" key="3">
    <source>
        <dbReference type="PROSITE" id="PS50095"/>
    </source>
</evidence>
<evidence type="ECO:0000313" key="7">
    <source>
        <dbReference type="Proteomes" id="UP000887568"/>
    </source>
</evidence>
<sequence>MPKKMEPPPKQQHHPSLADRVTGRAKVVTFYKSGDKNFKGIQIPIRKKYNFGTLLSDLDRVSNFPFGVRRIVTPTARHDVTDLEDFEDGKMYIMAPTKKKPKPLDLGGIQARPPWAHPKSLPGSGANSADSEPLSPRKMQGNYASGNPRNSESRNLTVKKIMVMRNGDPHSKHMILLNRNRIPSFEAFLTDIGESFQLPAQKLFTSDGLKVESLSAIFNGSEELFVVGTGVEKFRPSSYKENSPFKPSSRTRESLRRKSMDESDQPPQKIIKKSRGKFRVWVATSESPAAGTDAVVSITVYGDKGKSDDIVLGCGNGRFESANEDEFNINVGNIGDIYKIRIGHDDSTEFSGWLCEEVRLQDVHTGDEIVFPCSRWMSRQEDDGQTCRELPVIVEGSPVFPIVNYYVAVVTGNYWNAGTAAKVYVTVYGERGDTGPRLLHKTKRTKKFDKGKTDVFNIEAVSLGMLKKILIGHDSTEPEDGWFLEKVIIKDHKGSSLESVFPCHSWLDATLEEDGKTSKEIYVNNKQTNLEKEMWEQEKWKFKPGNQLVFISKGSGKAIQIKADGSIEAAADPYNIQKTAIFEVQKMKANVHVVTNVANPDHSIAMDSNKISGKGKGNELKLRIQPDRSIVMETAKNSSQLLTFGQTGKPGDVRGPSLGPTRQFYCYVKGMFRDEGIVMFYTSRIQTLTVTSDGVLLATGQRSEDAYWRVHKVGESGSVRMFESLAQPESFLRIKDGHCDVQGSGDDYCHFKVLRVKEKGYVSLQSVASGDVCVGFVPYGSVKPTVDTGEDNVRLHPHVIQFGTKKQVTTPTPPTSAKPAVNRKKRVLNKQPGNNPKKAAALPLTPTPTPSPPVREKSVYDDGDWKVWVKTGKVATKASVVLVVYGEDGVSQPFTLGKGGKELFKAGEENEFKVNVLSVGDIYKIRIGLDTTSKKTAWKLDQVKMKDMITDEQLLFKFKNRWLSPHEDDADVWRESPAVRPGSKPLSIHKYSIQVTTGYEVGSSTDANVYLCLFGEKGDTGKRQLIKSNHQEKFQESQTDMFEMEAVTVMTPTKVIVGHDGKGPGAGWYLGEVIIKESKTSKTEYVFPCNRWLDEGQDDKLIERELELGEVREIQPHEWQVYVTTGSDGSAGTTAMVTLVAYGDKDKTEVALIPKGENGFQAGTTQDFRVYLGDIGQLYKIRIGHDNAAQEASWYLKTVRMLDLNESTEVEFAFDRWLSEKHDDLDVWRELPAVVTGKKPLPVTRYYIQVYTGSEENSKTDASVYLQLWGKNGDSGKRHLVRSKNNKDKKFLAGQMDVFEIEAVYLGRLLKVTVGHDGKDPGQGWLLEKVVVKESKNAKNETLFPCKKWLDAGQDDQKIERDLTPAKPTSAPNPVTSESAASKTDSITVSWKQPTSGKVTGYRVTCDPPDAPASEVIIADAKTTKAEFGGLTAGKAYQFEIVTTNGELESDKVTLKTNAKPSPVLDAILDSTADTIVASWTHPQGELSGYKLRLTPPDAKKSSLRIKDPSKTRAEFTGLTPAKKYKVDITTISGELESEKVTVQETTKMPEIRVLKVPSAETTKTTSDSLTVSWTKPEGDVTGYRLTILPAEGASPDIKIDSADKTTAEFKGLSSGQEYTVEVYTVYKDRESEKMTLTARTDAKSNQPKDPMATSTLTAISVSWTKPEGQVTGYRVLCTPADAETSEIKLDDGDTTAAEFSGLTPGRKYEIEIYAQNGEVQSDKTTISQTTKPNGVLDASVESSSTDTVNLAWTRPEGDLTGYRIDYRPVSNQEAGTQPEDHPVDKPVEEQNKPVDGQDKPVDQDNLVNGQDKPVDEQNKLVNEQDKPDNDQAKPVNEESILVDGQDKPVDEQDKPANDQDAEVETKTIDSSDATKAEVTGLTPGQSYRFSIITVSSQEESEPVTVNCTTKPVPVQEATVQPTDTSLAVSWIPPEGAVYTAYKITCTLQDSSLDDNNAAEIRVVNDQKADVTFSGLVPETEYVVQVIAVAGTVESESLAKSATTTAASEEQAPEIPPSEDNEVLPATPNKVLDAAATGTNDSIHISWRNPEGPITGFKVVCKSTDPDTELVKIVDSGKTKASFSGLNAASAYALEVYTLNETIESEAVSTETMTTETMTTAVEQGEEGKEAEKVQQEETEDEEKPNPVLDATLSDITDSSLVVSWKKPDGPITGFKVECKNTSDQSETRILDREKTSVKFSELDAGTEYTVDVFSLNKCIESEAVMLTGKTTAQADAVEEKPQPVLNAKSESLQSVLTLSWERPTEGPVTGYRVALYSPSCPDDPEIRVVGSDKTSVTFSSLEVETTYTAKIATLSGDSLSEEVTIEGTTLPAAEQEQPQQVLEAACETTSNSLKVSWKRPAWPVTGYKISLSPKDDQDDPEIRILDSEKTSVEFGSLLSGREYLVGILTLDGQRESAVVQVEGTTEESGKPLPVLDPETNATTDSVTVQWSHPDCQRTGYRVVCRLKSPDSQNATGGSEDSPANEKPEETDETKMDTQAPSDHGNEASHGDETAPSSDEKSANEKPGETEKSKLDEPTPSGPSNKAPPGDETAPSSDEKSPTDSSQPTEGDKHIVEEKKVEADVTEVEFTGLTQMTEYAFDIYTVSNDVESEAATVDDKTKKVKLPTQGEWKLWMTTGDDSKPAHNARVHIVVYGDKDKTAPIMLTEEDEHSYFQASNTDEFKINVGDIGDIYKIRIGHDDDIEWEGWHLKQVKMVDQHSEEELVFDYDRWMSRREDDFDIVRELPAVREDQETLPVNVYHVCVSTGDHWAAYTDAKMWVTLHGERGDTGKRVLYHSLKHPIKYMKGQMDEFKVEAVSLGKVSMVEIGHDGVGYGAGIFINSVSVRESETADKEYLFACNSWLDDHMEDRQTNKQLQLLGIRPIAAENKEEPSQDAADTNWKALIQTSDLESAGTTANVYLTVFGETGRSQSHILQGQTLDANTEQEFEVDIGEIGEITKIRLDHDDSGASPAWHVQQVRLVHPTKPELVFRVNAWLSSDQGDNPSTIREVAAIRPGADPLPVVTYTVQVYIKEDPDSASTNPSLYIALIGEAGEMAKRELIRTGKPVSEDGKVKVDTVSFEAISVGWLQQAVLSISSDEKQDTWFAEKVTVQEGKYATTRSVFPCKMWFGNAIIGEDGNTVLQTDLQPEGTPVLEQHLTIEGEEAVPKDNKEAENEDDGESASKGNWTIWITPGKEDGMGSNSGLSVQVYGEKGRSEVIPLQPQGVYKEAKEGEGEEEKVDEEKKEGAEEPAEEGETASREPEAETEKAEEKGDGEQDLSFPAGSTNDFDINVGEIGPIYKIRLLLEAGDEKDETPSIFLDKIKMKDKDTDQEFHFFVDRWLRRSEDVKLPTSAPSPPDAQPEPEAKQEQKNDKKAKDKKPEDKAKSSKAGKTRSKKDEKGKAEGKRNKSKIAEEDDEKAKEPEAKDAVQEKPEEKTQEGKTGQTEEEVADCYLELPAIRPDIPPLPVYKYELLVRTGDKGAASLSDVIYATVYGERGDMGCRILRKSNNQVMFHQGQVDVFTMEAVDILRPTSITMGHHSEGHGAGWYLDTVTLKQSAQATTQYVFPCKRWMDTGVDDRKLERTLPLLGEVECPEPATSDTRGHWQVKVQTSDKPDAGTTAKACLVVYGDKGQCSTHQLERETFQPGTEEEFEISVGDIGPVSKIRLEHDNSGDSPAWHVNSVTMKDLDTNEELDFKMDRWLARDEDDGQICHEVPAVREGKDSLQVYSYQVKVHTGDRDNATTEGAIHMTLHGSRGDSGQRLLVTSNNSQKFAKGQIDTFTIQAVDLGKVHTISVRNDSLEPSQAWYLEKAAVKTSPTAEQEFVFPASRWIGQADAESEELRTAENNVELLVQEKWKCTVHTSDLPDCGTDANVLLVAYGNAGMSKVMPLTNGQEGNFQPGKSAEFELEPGSYIGNIYKIRVELDDGKDKSWHLKQVDLQDCFSDESLTFEYSGWLSRSQNDGTGDIVADLPALRPDEEPLPVVKYNLQVLTGEAEDAGTDSEVSVTLFGERGDSGRRLLNKPREGEKAFDEPKKTDVFEIDAVSLGNVSRVLIHKAAGKPWFLDRLILKEGEFANTETEFKHDGWLGDKDQPDQPVDIELVPTTERPSHTVAPLPEGQEPVQSKGNWKVFVSTGDTDTAGTEATVTMTVYGSEGISKPLPLQKDDQPTVMEPGQTQEFEVNVGEVGHIYKVRLEHDGTNEESDWFLEKFKMKDVDTKAEFSYTLSRWLSKNQEGCDRVVEIPAVWPETPIPQVVKYEVQILTGGEDGADAQANVYLTLKGEHGDTGRRDMVRDPGDPTMFSKGHEDRFTIEAVSLGKIDKCIVGHDGDKPDSGWFLDKIVVSESGENPQETTFLCSRWLAVDKGDNTTEVELDALPPSEGAVDSSAEADAGKDQEEGKTDEGKDEEGKENDDKTQDGQEEDKKDDKKDDQ</sequence>
<feature type="compositionally biased region" description="Basic and acidic residues" evidence="2">
    <location>
        <begin position="2504"/>
        <end position="2537"/>
    </location>
</feature>
<feature type="domain" description="PLAT" evidence="3">
    <location>
        <begin position="4259"/>
        <end position="4378"/>
    </location>
</feature>
<feature type="region of interest" description="Disordered" evidence="2">
    <location>
        <begin position="3161"/>
        <end position="3208"/>
    </location>
</feature>
<dbReference type="Proteomes" id="UP000887568">
    <property type="component" value="Unplaced"/>
</dbReference>
<dbReference type="OMA" id="ICHEVPA"/>
<feature type="compositionally biased region" description="Basic and acidic residues" evidence="2">
    <location>
        <begin position="4415"/>
        <end position="4435"/>
    </location>
</feature>
<feature type="domain" description="PLAT" evidence="3">
    <location>
        <begin position="3187"/>
        <end position="3358"/>
    </location>
</feature>
<feature type="compositionally biased region" description="Basic and acidic residues" evidence="2">
    <location>
        <begin position="3398"/>
        <end position="3441"/>
    </location>
</feature>
<feature type="domain" description="PLAT" evidence="3">
    <location>
        <begin position="3606"/>
        <end position="3719"/>
    </location>
</feature>
<feature type="compositionally biased region" description="Basic and acidic residues" evidence="2">
    <location>
        <begin position="2570"/>
        <end position="2580"/>
    </location>
</feature>
<dbReference type="Gene3D" id="2.60.60.20">
    <property type="entry name" value="PLAT/LH2 domain"/>
    <property type="match status" value="12"/>
</dbReference>
<evidence type="ECO:0000259" key="4">
    <source>
        <dbReference type="PROSITE" id="PS50309"/>
    </source>
</evidence>
<dbReference type="Gene3D" id="3.10.20.230">
    <property type="entry name" value="Doublecortin domain"/>
    <property type="match status" value="2"/>
</dbReference>
<feature type="compositionally biased region" description="Basic and acidic residues" evidence="2">
    <location>
        <begin position="3366"/>
        <end position="3388"/>
    </location>
</feature>
<feature type="domain" description="PLAT" evidence="3">
    <location>
        <begin position="989"/>
        <end position="1107"/>
    </location>
</feature>
<feature type="domain" description="Fibronectin type-III" evidence="5">
    <location>
        <begin position="1557"/>
        <end position="1646"/>
    </location>
</feature>
<feature type="compositionally biased region" description="Polar residues" evidence="2">
    <location>
        <begin position="142"/>
        <end position="155"/>
    </location>
</feature>
<feature type="domain" description="PLAT" evidence="3">
    <location>
        <begin position="3471"/>
        <end position="3589"/>
    </location>
</feature>
<dbReference type="SUPFAM" id="SSF49265">
    <property type="entry name" value="Fibronectin type III"/>
    <property type="match status" value="6"/>
</dbReference>
<feature type="region of interest" description="Disordered" evidence="2">
    <location>
        <begin position="3343"/>
        <end position="3449"/>
    </location>
</feature>
<feature type="domain" description="Fibronectin type-III" evidence="5">
    <location>
        <begin position="2338"/>
        <end position="2432"/>
    </location>
</feature>
<feature type="region of interest" description="Disordered" evidence="2">
    <location>
        <begin position="2121"/>
        <end position="2149"/>
    </location>
</feature>
<dbReference type="SMART" id="SM00308">
    <property type="entry name" value="LH2"/>
    <property type="match status" value="11"/>
</dbReference>
<evidence type="ECO:0000256" key="1">
    <source>
        <dbReference type="PROSITE-ProRule" id="PRU00152"/>
    </source>
</evidence>
<evidence type="ECO:0000313" key="6">
    <source>
        <dbReference type="EnsemblMetazoa" id="XP_038056107.1"/>
    </source>
</evidence>
<dbReference type="GeneID" id="119728107"/>
<dbReference type="Gene3D" id="2.40.180.10">
    <property type="entry name" value="Catalase core domain"/>
    <property type="match status" value="6"/>
</dbReference>
<dbReference type="EnsemblMetazoa" id="XM_038200179.1">
    <property type="protein sequence ID" value="XP_038056107.1"/>
    <property type="gene ID" value="LOC119728107"/>
</dbReference>
<feature type="region of interest" description="Disordered" evidence="2">
    <location>
        <begin position="236"/>
        <end position="269"/>
    </location>
</feature>
<feature type="domain" description="PLAT" evidence="3">
    <location>
        <begin position="3025"/>
        <end position="3145"/>
    </location>
</feature>
<feature type="compositionally biased region" description="Polar residues" evidence="2">
    <location>
        <begin position="1370"/>
        <end position="1388"/>
    </location>
</feature>
<dbReference type="InterPro" id="IPR003961">
    <property type="entry name" value="FN3_dom"/>
</dbReference>
<feature type="region of interest" description="Disordered" evidence="2">
    <location>
        <begin position="3222"/>
        <end position="3295"/>
    </location>
</feature>
<feature type="compositionally biased region" description="Basic and acidic residues" evidence="2">
    <location>
        <begin position="1813"/>
        <end position="1832"/>
    </location>
</feature>
<feature type="domain" description="Fibronectin type-III" evidence="5">
    <location>
        <begin position="1911"/>
        <end position="2008"/>
    </location>
</feature>
<feature type="domain" description="PLAT" evidence="3">
    <location>
        <begin position="2630"/>
        <end position="2747"/>
    </location>
</feature>
<feature type="region of interest" description="Disordered" evidence="2">
    <location>
        <begin position="2423"/>
        <end position="2451"/>
    </location>
</feature>
<feature type="domain" description="PLAT" evidence="3">
    <location>
        <begin position="2900"/>
        <end position="3012"/>
    </location>
</feature>
<dbReference type="SUPFAM" id="SSF89837">
    <property type="entry name" value="Doublecortin (DC)"/>
    <property type="match status" value="2"/>
</dbReference>
<feature type="compositionally biased region" description="Polar residues" evidence="2">
    <location>
        <begin position="1722"/>
        <end position="1733"/>
    </location>
</feature>
<dbReference type="CDD" id="cd01756">
    <property type="entry name" value="PLAT_repeat"/>
    <property type="match status" value="4"/>
</dbReference>
<feature type="domain" description="PLAT" evidence="3">
    <location>
        <begin position="4130"/>
        <end position="4247"/>
    </location>
</feature>
<feature type="region of interest" description="Disordered" evidence="2">
    <location>
        <begin position="1722"/>
        <end position="1743"/>
    </location>
</feature>
<feature type="domain" description="Fibronectin type-III" evidence="5">
    <location>
        <begin position="1371"/>
        <end position="1464"/>
    </location>
</feature>
<feature type="domain" description="Fibronectin type-III" evidence="5">
    <location>
        <begin position="2241"/>
        <end position="2334"/>
    </location>
</feature>
<feature type="region of interest" description="Disordered" evidence="2">
    <location>
        <begin position="806"/>
        <end position="858"/>
    </location>
</feature>
<feature type="domain" description="PLAT" evidence="3">
    <location>
        <begin position="3731"/>
        <end position="3849"/>
    </location>
</feature>
<feature type="compositionally biased region" description="Polar residues" evidence="2">
    <location>
        <begin position="239"/>
        <end position="248"/>
    </location>
</feature>
<dbReference type="PROSITE" id="PS50309">
    <property type="entry name" value="DC"/>
    <property type="match status" value="2"/>
</dbReference>
<feature type="domain" description="Fibronectin type-III" evidence="5">
    <location>
        <begin position="2027"/>
        <end position="2118"/>
    </location>
</feature>
<feature type="compositionally biased region" description="Basic and acidic residues" evidence="2">
    <location>
        <begin position="3259"/>
        <end position="3277"/>
    </location>
</feature>
<dbReference type="InterPro" id="IPR013783">
    <property type="entry name" value="Ig-like_fold"/>
</dbReference>
<keyword evidence="7" id="KW-1185">Reference proteome</keyword>
<evidence type="ECO:0000256" key="2">
    <source>
        <dbReference type="SAM" id="MobiDB-lite"/>
    </source>
</evidence>
<dbReference type="SMART" id="SM00537">
    <property type="entry name" value="DCX"/>
    <property type="match status" value="2"/>
</dbReference>
<feature type="compositionally biased region" description="Low complexity" evidence="2">
    <location>
        <begin position="2000"/>
        <end position="2010"/>
    </location>
</feature>
<dbReference type="SMART" id="SM00060">
    <property type="entry name" value="FN3"/>
    <property type="match status" value="11"/>
</dbReference>
<feature type="compositionally biased region" description="Basic and acidic residues" evidence="2">
    <location>
        <begin position="1779"/>
        <end position="1803"/>
    </location>
</feature>
<feature type="domain" description="PLAT" evidence="3">
    <location>
        <begin position="3988"/>
        <end position="4105"/>
    </location>
</feature>
<proteinExistence type="predicted"/>
<feature type="domain" description="Fibronectin type-III" evidence="5">
    <location>
        <begin position="1647"/>
        <end position="1735"/>
    </location>
</feature>
<dbReference type="SUPFAM" id="SSF49723">
    <property type="entry name" value="Lipase/lipooxygenase domain (PLAT/LH2 domain)"/>
    <property type="match status" value="18"/>
</dbReference>
<dbReference type="InterPro" id="IPR036572">
    <property type="entry name" value="Doublecortin_dom_sf"/>
</dbReference>
<feature type="compositionally biased region" description="Basic and acidic residues" evidence="2">
    <location>
        <begin position="1845"/>
        <end position="1876"/>
    </location>
</feature>
<dbReference type="InterPro" id="IPR001024">
    <property type="entry name" value="PLAT/LH2_dom"/>
</dbReference>
<dbReference type="Pfam" id="PF00041">
    <property type="entry name" value="fn3"/>
    <property type="match status" value="9"/>
</dbReference>
<reference evidence="6" key="1">
    <citation type="submission" date="2022-11" db="UniProtKB">
        <authorList>
            <consortium name="EnsemblMetazoa"/>
        </authorList>
    </citation>
    <scope>IDENTIFICATION</scope>
</reference>
<feature type="domain" description="PLAT" evidence="3">
    <location>
        <begin position="403"/>
        <end position="521"/>
    </location>
</feature>
<feature type="domain" description="PLAT" evidence="3">
    <location>
        <begin position="1244"/>
        <end position="1364"/>
    </location>
</feature>
<dbReference type="CDD" id="cd00063">
    <property type="entry name" value="FN3"/>
    <property type="match status" value="10"/>
</dbReference>
<dbReference type="PANTHER" id="PTHR45901">
    <property type="entry name" value="PROTEIN CBG12474"/>
    <property type="match status" value="1"/>
</dbReference>
<dbReference type="GO" id="GO:0035556">
    <property type="term" value="P:intracellular signal transduction"/>
    <property type="evidence" value="ECO:0007669"/>
    <property type="project" value="InterPro"/>
</dbReference>
<feature type="compositionally biased region" description="Basic and acidic residues" evidence="2">
    <location>
        <begin position="250"/>
        <end position="261"/>
    </location>
</feature>
<protein>
    <submittedName>
        <fullName evidence="6">Uncharacterized protein</fullName>
    </submittedName>
</protein>
<name>A0A913ZX31_PATMI</name>
<feature type="region of interest" description="Disordered" evidence="2">
    <location>
        <begin position="4376"/>
        <end position="4435"/>
    </location>
</feature>
<feature type="compositionally biased region" description="Polar residues" evidence="2">
    <location>
        <begin position="2470"/>
        <end position="2479"/>
    </location>
</feature>
<dbReference type="InterPro" id="IPR036392">
    <property type="entry name" value="PLAT/LH2_dom_sf"/>
</dbReference>
<feature type="compositionally biased region" description="Basic and acidic residues" evidence="2">
    <location>
        <begin position="2126"/>
        <end position="2136"/>
    </location>
</feature>
<feature type="region of interest" description="Disordered" evidence="2">
    <location>
        <begin position="98"/>
        <end position="155"/>
    </location>
</feature>
<dbReference type="InterPro" id="IPR036116">
    <property type="entry name" value="FN3_sf"/>
</dbReference>
<dbReference type="PROSITE" id="PS50095">
    <property type="entry name" value="PLAT"/>
    <property type="match status" value="18"/>
</dbReference>
<feature type="domain" description="PLAT" evidence="3">
    <location>
        <begin position="863"/>
        <end position="977"/>
    </location>
</feature>
<feature type="domain" description="Doublecortin" evidence="4">
    <location>
        <begin position="159"/>
        <end position="240"/>
    </location>
</feature>
<feature type="region of interest" description="Disordered" evidence="2">
    <location>
        <begin position="1362"/>
        <end position="1388"/>
    </location>
</feature>
<feature type="region of interest" description="Disordered" evidence="2">
    <location>
        <begin position="2000"/>
        <end position="2025"/>
    </location>
</feature>
<dbReference type="RefSeq" id="XP_038056107.1">
    <property type="nucleotide sequence ID" value="XM_038200179.1"/>
</dbReference>
<feature type="domain" description="Doublecortin" evidence="4">
    <location>
        <begin position="26"/>
        <end position="107"/>
    </location>
</feature>
<feature type="region of interest" description="Disordered" evidence="2">
    <location>
        <begin position="1773"/>
        <end position="1878"/>
    </location>
</feature>
<accession>A0A913ZX31</accession>
<dbReference type="InterPro" id="IPR052970">
    <property type="entry name" value="Inner_ear_hair_cell_LOXHD"/>
</dbReference>